<dbReference type="Pfam" id="PF01753">
    <property type="entry name" value="zf-MYND"/>
    <property type="match status" value="1"/>
</dbReference>
<comment type="caution">
    <text evidence="6">The sequence shown here is derived from an EMBL/GenBank/DDBJ whole genome shotgun (WGS) entry which is preliminary data.</text>
</comment>
<proteinExistence type="predicted"/>
<dbReference type="InterPro" id="IPR002893">
    <property type="entry name" value="Znf_MYND"/>
</dbReference>
<evidence type="ECO:0000256" key="1">
    <source>
        <dbReference type="ARBA" id="ARBA00022723"/>
    </source>
</evidence>
<dbReference type="PROSITE" id="PS50865">
    <property type="entry name" value="ZF_MYND_2"/>
    <property type="match status" value="1"/>
</dbReference>
<evidence type="ECO:0000256" key="4">
    <source>
        <dbReference type="PROSITE-ProRule" id="PRU00134"/>
    </source>
</evidence>
<protein>
    <recommendedName>
        <fullName evidence="5">MYND-type domain-containing protein</fullName>
    </recommendedName>
</protein>
<reference evidence="7" key="1">
    <citation type="journal article" date="2019" name="bioRxiv">
        <title>Genomics, evolutionary history and diagnostics of the Alternaria alternata species group including apple and Asian pear pathotypes.</title>
        <authorList>
            <person name="Armitage A.D."/>
            <person name="Cockerton H.M."/>
            <person name="Sreenivasaprasad S."/>
            <person name="Woodhall J.W."/>
            <person name="Lane C.R."/>
            <person name="Harrison R.J."/>
            <person name="Clarkson J.P."/>
        </authorList>
    </citation>
    <scope>NUCLEOTIDE SEQUENCE [LARGE SCALE GENOMIC DNA]</scope>
    <source>
        <strain evidence="7">FERA 1082</strain>
    </source>
</reference>
<organism evidence="6 7">
    <name type="scientific">Alternaria tenuissima</name>
    <dbReference type="NCBI Taxonomy" id="119927"/>
    <lineage>
        <taxon>Eukaryota</taxon>
        <taxon>Fungi</taxon>
        <taxon>Dikarya</taxon>
        <taxon>Ascomycota</taxon>
        <taxon>Pezizomycotina</taxon>
        <taxon>Dothideomycetes</taxon>
        <taxon>Pleosporomycetidae</taxon>
        <taxon>Pleosporales</taxon>
        <taxon>Pleosporineae</taxon>
        <taxon>Pleosporaceae</taxon>
        <taxon>Alternaria</taxon>
        <taxon>Alternaria sect. Alternaria</taxon>
        <taxon>Alternaria alternata complex</taxon>
    </lineage>
</organism>
<feature type="domain" description="MYND-type" evidence="5">
    <location>
        <begin position="230"/>
        <end position="272"/>
    </location>
</feature>
<name>A0A4Q4M7Q5_9PLEO</name>
<dbReference type="PROSITE" id="PS01360">
    <property type="entry name" value="ZF_MYND_1"/>
    <property type="match status" value="1"/>
</dbReference>
<dbReference type="Gene3D" id="6.10.140.2220">
    <property type="match status" value="1"/>
</dbReference>
<gene>
    <name evidence="6" type="ORF">AA0114_g9591</name>
</gene>
<dbReference type="AlphaFoldDB" id="A0A4Q4M7Q5"/>
<evidence type="ECO:0000313" key="7">
    <source>
        <dbReference type="Proteomes" id="UP000292402"/>
    </source>
</evidence>
<evidence type="ECO:0000313" key="6">
    <source>
        <dbReference type="EMBL" id="RYN44930.1"/>
    </source>
</evidence>
<dbReference type="Proteomes" id="UP000292402">
    <property type="component" value="Unassembled WGS sequence"/>
</dbReference>
<evidence type="ECO:0000256" key="2">
    <source>
        <dbReference type="ARBA" id="ARBA00022771"/>
    </source>
</evidence>
<dbReference type="SUPFAM" id="SSF144232">
    <property type="entry name" value="HIT/MYND zinc finger-like"/>
    <property type="match status" value="1"/>
</dbReference>
<accession>A0A4Q4M7Q5</accession>
<evidence type="ECO:0000259" key="5">
    <source>
        <dbReference type="PROSITE" id="PS50865"/>
    </source>
</evidence>
<evidence type="ECO:0000256" key="3">
    <source>
        <dbReference type="ARBA" id="ARBA00022833"/>
    </source>
</evidence>
<sequence>MGAWGYCLFQSDHDFDMVSDLSHEAGLTKLEKDARVSAKAAGKSDEDIERDIFYSIYANLCSDPELVRRHLDSGILVDMIAKKETKMLTPRTTGLKEKLFGDWSTDPCYEYILLGACAMTLGCQLPATYLAMLKKVYTEGGVMPDGQRQMKKALFGPGGYKNGEPYDFKSKTILEEANSKPAKEPEDNGRGFMLMNVPGPGGFFNTGMTTTSTSLVIKELRSQLNKPNECGGCGVASRPKGEALLACGKCKNRKYCSTSCQKKHWKIHKKVCESAKVSL</sequence>
<dbReference type="EMBL" id="PDXA01000038">
    <property type="protein sequence ID" value="RYN44930.1"/>
    <property type="molecule type" value="Genomic_DNA"/>
</dbReference>
<keyword evidence="3" id="KW-0862">Zinc</keyword>
<keyword evidence="1" id="KW-0479">Metal-binding</keyword>
<keyword evidence="2 4" id="KW-0863">Zinc-finger</keyword>
<dbReference type="GO" id="GO:0008270">
    <property type="term" value="F:zinc ion binding"/>
    <property type="evidence" value="ECO:0007669"/>
    <property type="project" value="UniProtKB-KW"/>
</dbReference>